<sequence length="151" mass="17316">NPLPTILAQVGNQGNDQGINRNQNDDAVNDNIQDDVRNVIVNNDRRGCTYKDFLACHPKEYDGKGGAMVYTRWIKKMESVQDMSGCRNDQKVKCTAGLFVSKALTWWNSQILTRGQETAFGMAWEDFKTLMREEFCLMIAVYYTIKYTIKI</sequence>
<reference evidence="1" key="2">
    <citation type="submission" date="2022-01" db="EMBL/GenBank/DDBJ databases">
        <authorList>
            <person name="Yamashiro T."/>
            <person name="Shiraishi A."/>
            <person name="Satake H."/>
            <person name="Nakayama K."/>
        </authorList>
    </citation>
    <scope>NUCLEOTIDE SEQUENCE</scope>
</reference>
<feature type="non-terminal residue" evidence="1">
    <location>
        <position position="1"/>
    </location>
</feature>
<proteinExistence type="predicted"/>
<dbReference type="EMBL" id="BQNB010010894">
    <property type="protein sequence ID" value="GJS83357.1"/>
    <property type="molecule type" value="Genomic_DNA"/>
</dbReference>
<comment type="caution">
    <text evidence="1">The sequence shown here is derived from an EMBL/GenBank/DDBJ whole genome shotgun (WGS) entry which is preliminary data.</text>
</comment>
<organism evidence="1 2">
    <name type="scientific">Tanacetum coccineum</name>
    <dbReference type="NCBI Taxonomy" id="301880"/>
    <lineage>
        <taxon>Eukaryota</taxon>
        <taxon>Viridiplantae</taxon>
        <taxon>Streptophyta</taxon>
        <taxon>Embryophyta</taxon>
        <taxon>Tracheophyta</taxon>
        <taxon>Spermatophyta</taxon>
        <taxon>Magnoliopsida</taxon>
        <taxon>eudicotyledons</taxon>
        <taxon>Gunneridae</taxon>
        <taxon>Pentapetalae</taxon>
        <taxon>asterids</taxon>
        <taxon>campanulids</taxon>
        <taxon>Asterales</taxon>
        <taxon>Asteraceae</taxon>
        <taxon>Asteroideae</taxon>
        <taxon>Anthemideae</taxon>
        <taxon>Anthemidinae</taxon>
        <taxon>Tanacetum</taxon>
    </lineage>
</organism>
<evidence type="ECO:0000313" key="1">
    <source>
        <dbReference type="EMBL" id="GJS83357.1"/>
    </source>
</evidence>
<gene>
    <name evidence="1" type="ORF">Tco_0749898</name>
</gene>
<dbReference type="Proteomes" id="UP001151760">
    <property type="component" value="Unassembled WGS sequence"/>
</dbReference>
<protein>
    <recommendedName>
        <fullName evidence="3">Reverse transcriptase domain-containing protein</fullName>
    </recommendedName>
</protein>
<evidence type="ECO:0000313" key="2">
    <source>
        <dbReference type="Proteomes" id="UP001151760"/>
    </source>
</evidence>
<accession>A0ABQ4Z0J8</accession>
<name>A0ABQ4Z0J8_9ASTR</name>
<evidence type="ECO:0008006" key="3">
    <source>
        <dbReference type="Google" id="ProtNLM"/>
    </source>
</evidence>
<keyword evidence="2" id="KW-1185">Reference proteome</keyword>
<reference evidence="1" key="1">
    <citation type="journal article" date="2022" name="Int. J. Mol. Sci.">
        <title>Draft Genome of Tanacetum Coccineum: Genomic Comparison of Closely Related Tanacetum-Family Plants.</title>
        <authorList>
            <person name="Yamashiro T."/>
            <person name="Shiraishi A."/>
            <person name="Nakayama K."/>
            <person name="Satake H."/>
        </authorList>
    </citation>
    <scope>NUCLEOTIDE SEQUENCE</scope>
</reference>